<reference evidence="3" key="1">
    <citation type="submission" date="2016-02" db="EMBL/GenBank/DDBJ databases">
        <title>Draft genome sequence of Microdochium bolleyi, a fungal endophyte of beachgrass.</title>
        <authorList>
            <consortium name="DOE Joint Genome Institute"/>
            <person name="David A.S."/>
            <person name="May G."/>
            <person name="Haridas S."/>
            <person name="Lim J."/>
            <person name="Wang M."/>
            <person name="Labutti K."/>
            <person name="Lipzen A."/>
            <person name="Barry K."/>
            <person name="Grigoriev I.V."/>
        </authorList>
    </citation>
    <scope>NUCLEOTIDE SEQUENCE [LARGE SCALE GENOMIC DNA]</scope>
    <source>
        <strain evidence="3">J235TASD1</strain>
    </source>
</reference>
<evidence type="ECO:0000256" key="1">
    <source>
        <dbReference type="SAM" id="MobiDB-lite"/>
    </source>
</evidence>
<feature type="region of interest" description="Disordered" evidence="1">
    <location>
        <begin position="28"/>
        <end position="60"/>
    </location>
</feature>
<gene>
    <name evidence="2" type="ORF">Micbo1qcDRAFT_164180</name>
</gene>
<dbReference type="EMBL" id="KQ964252">
    <property type="protein sequence ID" value="KXJ90592.1"/>
    <property type="molecule type" value="Genomic_DNA"/>
</dbReference>
<proteinExistence type="predicted"/>
<protein>
    <submittedName>
        <fullName evidence="2">Uncharacterized protein</fullName>
    </submittedName>
</protein>
<dbReference type="AlphaFoldDB" id="A0A136J077"/>
<accession>A0A136J077</accession>
<evidence type="ECO:0000313" key="2">
    <source>
        <dbReference type="EMBL" id="KXJ90592.1"/>
    </source>
</evidence>
<name>A0A136J077_9PEZI</name>
<organism evidence="2 3">
    <name type="scientific">Microdochium bolleyi</name>
    <dbReference type="NCBI Taxonomy" id="196109"/>
    <lineage>
        <taxon>Eukaryota</taxon>
        <taxon>Fungi</taxon>
        <taxon>Dikarya</taxon>
        <taxon>Ascomycota</taxon>
        <taxon>Pezizomycotina</taxon>
        <taxon>Sordariomycetes</taxon>
        <taxon>Xylariomycetidae</taxon>
        <taxon>Xylariales</taxon>
        <taxon>Microdochiaceae</taxon>
        <taxon>Microdochium</taxon>
    </lineage>
</organism>
<keyword evidence="3" id="KW-1185">Reference proteome</keyword>
<dbReference type="Proteomes" id="UP000070501">
    <property type="component" value="Unassembled WGS sequence"/>
</dbReference>
<sequence>MAPERWVTTKLSCLPASAHVRLTPFSTGEPLLLESGPSGAGDPAETGDVELTNGAPRHRP</sequence>
<dbReference type="InParanoid" id="A0A136J077"/>
<evidence type="ECO:0000313" key="3">
    <source>
        <dbReference type="Proteomes" id="UP000070501"/>
    </source>
</evidence>
<feature type="non-terminal residue" evidence="2">
    <location>
        <position position="60"/>
    </location>
</feature>